<dbReference type="Pfam" id="PF14841">
    <property type="entry name" value="FliG_M"/>
    <property type="match status" value="1"/>
</dbReference>
<dbReference type="PRINTS" id="PR00954">
    <property type="entry name" value="FLGMOTORFLIG"/>
</dbReference>
<feature type="domain" description="Flagellar motor switch protein FliG N-terminal" evidence="13">
    <location>
        <begin position="33"/>
        <end position="134"/>
    </location>
</feature>
<dbReference type="InterPro" id="IPR011002">
    <property type="entry name" value="FliG_a-hlx"/>
</dbReference>
<evidence type="ECO:0000256" key="10">
    <source>
        <dbReference type="ARBA" id="ARBA00025598"/>
    </source>
</evidence>
<protein>
    <recommendedName>
        <fullName evidence="4">Flagellar motor switch protein FliG</fullName>
    </recommendedName>
</protein>
<proteinExistence type="inferred from homology"/>
<evidence type="ECO:0000256" key="4">
    <source>
        <dbReference type="ARBA" id="ARBA00021870"/>
    </source>
</evidence>
<evidence type="ECO:0000313" key="15">
    <source>
        <dbReference type="Proteomes" id="UP001062901"/>
    </source>
</evidence>
<evidence type="ECO:0000256" key="5">
    <source>
        <dbReference type="ARBA" id="ARBA00022475"/>
    </source>
</evidence>
<keyword evidence="14" id="KW-0282">Flagellum</keyword>
<evidence type="ECO:0000256" key="9">
    <source>
        <dbReference type="ARBA" id="ARBA00023143"/>
    </source>
</evidence>
<evidence type="ECO:0000256" key="8">
    <source>
        <dbReference type="ARBA" id="ARBA00023136"/>
    </source>
</evidence>
<dbReference type="Pfam" id="PF14842">
    <property type="entry name" value="FliG_N"/>
    <property type="match status" value="1"/>
</dbReference>
<evidence type="ECO:0000256" key="7">
    <source>
        <dbReference type="ARBA" id="ARBA00022779"/>
    </source>
</evidence>
<sequence>MMAENTEGAVPPSDPVPVPPAVAAEEARAADSLTGKQKAAILMLAIGQERSSAILKALQEDEVRDISIAMSSLGVVKAETVEAVCHEFSRSSNVSDGLVGGLETTEEYLRRALPAEEVEKIMEDIRGPSGRNVWTKMGNMPETALANYLRGEQPQTVAVILSYIAPSHVARVLTLFPEDFATDIIVRMLHMTPVSRDVLESLETTLRRELISAFGRSTKRDSYAFVAEVYNNFDRKTEASLTERLGERNVDDMEKVNKLKFTFDDIKRLTPDDMMTVVAAINRDGEAKSKMPLALKGANPNIRKLFFDCMSKRSSGILADEISGLGSVRMRDAETAQMSLITFIKDLANDGEIDLSPSSGDDEIIE</sequence>
<feature type="domain" description="Flagellar motor switch protein FliG middle" evidence="12">
    <location>
        <begin position="143"/>
        <end position="213"/>
    </location>
</feature>
<dbReference type="InterPro" id="IPR028263">
    <property type="entry name" value="FliG_N"/>
</dbReference>
<evidence type="ECO:0000256" key="6">
    <source>
        <dbReference type="ARBA" id="ARBA00022500"/>
    </source>
</evidence>
<keyword evidence="14" id="KW-0969">Cilium</keyword>
<dbReference type="InterPro" id="IPR000090">
    <property type="entry name" value="Flg_Motor_Flig"/>
</dbReference>
<evidence type="ECO:0000259" key="12">
    <source>
        <dbReference type="Pfam" id="PF14841"/>
    </source>
</evidence>
<keyword evidence="14" id="KW-0966">Cell projection</keyword>
<comment type="subcellular location">
    <subcellularLocation>
        <location evidence="1">Bacterial flagellum basal body</location>
    </subcellularLocation>
    <subcellularLocation>
        <location evidence="2">Cell membrane</location>
        <topology evidence="2">Peripheral membrane protein</topology>
        <orientation evidence="2">Cytoplasmic side</orientation>
    </subcellularLocation>
</comment>
<keyword evidence="8" id="KW-0472">Membrane</keyword>
<dbReference type="PANTHER" id="PTHR30534:SF0">
    <property type="entry name" value="FLAGELLAR MOTOR SWITCH PROTEIN FLIG"/>
    <property type="match status" value="1"/>
</dbReference>
<keyword evidence="5" id="KW-1003">Cell membrane</keyword>
<keyword evidence="15" id="KW-1185">Reference proteome</keyword>
<keyword evidence="6" id="KW-0145">Chemotaxis</keyword>
<organism evidence="14 15">
    <name type="scientific">Saccharibacter floricola DSM 15669</name>
    <dbReference type="NCBI Taxonomy" id="1123227"/>
    <lineage>
        <taxon>Bacteria</taxon>
        <taxon>Pseudomonadati</taxon>
        <taxon>Pseudomonadota</taxon>
        <taxon>Alphaproteobacteria</taxon>
        <taxon>Acetobacterales</taxon>
        <taxon>Acetobacteraceae</taxon>
        <taxon>Saccharibacter</taxon>
    </lineage>
</organism>
<dbReference type="InterPro" id="IPR032779">
    <property type="entry name" value="FliG_M"/>
</dbReference>
<dbReference type="RefSeq" id="WP_018980920.1">
    <property type="nucleotide sequence ID" value="NZ_BAQD01000007.1"/>
</dbReference>
<feature type="domain" description="Flagellar motor switch protein FliG C-terminal" evidence="11">
    <location>
        <begin position="244"/>
        <end position="355"/>
    </location>
</feature>
<dbReference type="SUPFAM" id="SSF48029">
    <property type="entry name" value="FliG"/>
    <property type="match status" value="2"/>
</dbReference>
<evidence type="ECO:0000313" key="14">
    <source>
        <dbReference type="EMBL" id="GBQ05874.1"/>
    </source>
</evidence>
<dbReference type="Gene3D" id="1.10.220.30">
    <property type="match status" value="3"/>
</dbReference>
<comment type="similarity">
    <text evidence="3">Belongs to the FliG family.</text>
</comment>
<evidence type="ECO:0000256" key="1">
    <source>
        <dbReference type="ARBA" id="ARBA00004117"/>
    </source>
</evidence>
<evidence type="ECO:0000256" key="2">
    <source>
        <dbReference type="ARBA" id="ARBA00004413"/>
    </source>
</evidence>
<dbReference type="Pfam" id="PF01706">
    <property type="entry name" value="FliG_C"/>
    <property type="match status" value="1"/>
</dbReference>
<dbReference type="InterPro" id="IPR023087">
    <property type="entry name" value="Flg_Motor_Flig_C"/>
</dbReference>
<reference evidence="14" key="1">
    <citation type="submission" date="2013-04" db="EMBL/GenBank/DDBJ databases">
        <title>The genome sequencing project of 58 acetic acid bacteria.</title>
        <authorList>
            <person name="Okamoto-Kainuma A."/>
            <person name="Ishikawa M."/>
            <person name="Umino S."/>
            <person name="Koizumi Y."/>
            <person name="Shiwa Y."/>
            <person name="Yoshikawa H."/>
            <person name="Matsutani M."/>
            <person name="Matsushita K."/>
        </authorList>
    </citation>
    <scope>NUCLEOTIDE SEQUENCE</scope>
    <source>
        <strain evidence="14">DSM 15669</strain>
    </source>
</reference>
<keyword evidence="9" id="KW-0975">Bacterial flagellum</keyword>
<dbReference type="Proteomes" id="UP001062901">
    <property type="component" value="Unassembled WGS sequence"/>
</dbReference>
<dbReference type="PANTHER" id="PTHR30534">
    <property type="entry name" value="FLAGELLAR MOTOR SWITCH PROTEIN FLIG"/>
    <property type="match status" value="1"/>
</dbReference>
<evidence type="ECO:0000259" key="13">
    <source>
        <dbReference type="Pfam" id="PF14842"/>
    </source>
</evidence>
<keyword evidence="7" id="KW-0283">Flagellar rotation</keyword>
<accession>A0ABQ0NXK5</accession>
<comment type="caution">
    <text evidence="14">The sequence shown here is derived from an EMBL/GenBank/DDBJ whole genome shotgun (WGS) entry which is preliminary data.</text>
</comment>
<evidence type="ECO:0000256" key="3">
    <source>
        <dbReference type="ARBA" id="ARBA00010299"/>
    </source>
</evidence>
<comment type="function">
    <text evidence="10">FliG is one of three proteins (FliG, FliN, FliM) that forms the rotor-mounted switch complex (C ring), located at the base of the basal body. This complex interacts with the CheY and CheZ chemotaxis proteins, in addition to contacting components of the motor that determine the direction of flagellar rotation.</text>
</comment>
<evidence type="ECO:0000259" key="11">
    <source>
        <dbReference type="Pfam" id="PF01706"/>
    </source>
</evidence>
<name>A0ABQ0NXK5_9PROT</name>
<gene>
    <name evidence="14" type="ORF">AA15669_0677</name>
</gene>
<dbReference type="EMBL" id="BAQD01000007">
    <property type="protein sequence ID" value="GBQ05874.1"/>
    <property type="molecule type" value="Genomic_DNA"/>
</dbReference>